<gene>
    <name evidence="1" type="ORF">Tsubulata_015957</name>
</gene>
<evidence type="ECO:0000313" key="2">
    <source>
        <dbReference type="Proteomes" id="UP001141552"/>
    </source>
</evidence>
<dbReference type="Proteomes" id="UP001141552">
    <property type="component" value="Unassembled WGS sequence"/>
</dbReference>
<organism evidence="1 2">
    <name type="scientific">Turnera subulata</name>
    <dbReference type="NCBI Taxonomy" id="218843"/>
    <lineage>
        <taxon>Eukaryota</taxon>
        <taxon>Viridiplantae</taxon>
        <taxon>Streptophyta</taxon>
        <taxon>Embryophyta</taxon>
        <taxon>Tracheophyta</taxon>
        <taxon>Spermatophyta</taxon>
        <taxon>Magnoliopsida</taxon>
        <taxon>eudicotyledons</taxon>
        <taxon>Gunneridae</taxon>
        <taxon>Pentapetalae</taxon>
        <taxon>rosids</taxon>
        <taxon>fabids</taxon>
        <taxon>Malpighiales</taxon>
        <taxon>Passifloraceae</taxon>
        <taxon>Turnera</taxon>
    </lineage>
</organism>
<evidence type="ECO:0000313" key="1">
    <source>
        <dbReference type="EMBL" id="KAJ4839546.1"/>
    </source>
</evidence>
<keyword evidence="2" id="KW-1185">Reference proteome</keyword>
<name>A0A9Q0FXR7_9ROSI</name>
<accession>A0A9Q0FXR7</accession>
<reference evidence="1" key="2">
    <citation type="journal article" date="2023" name="Plants (Basel)">
        <title>Annotation of the Turnera subulata (Passifloraceae) Draft Genome Reveals the S-Locus Evolved after the Divergence of Turneroideae from Passifloroideae in a Stepwise Manner.</title>
        <authorList>
            <person name="Henning P.M."/>
            <person name="Roalson E.H."/>
            <person name="Mir W."/>
            <person name="McCubbin A.G."/>
            <person name="Shore J.S."/>
        </authorList>
    </citation>
    <scope>NUCLEOTIDE SEQUENCE</scope>
    <source>
        <strain evidence="1">F60SS</strain>
    </source>
</reference>
<sequence length="157" mass="17557">MRKKMDPMLIRLKKSVTADESIVGSDDAVAKILGKEHLERVRCLGIGAIPSTSFKRTRFQASTSTSVEIVSSSYTEFQEKYKQLELTCIGLVNGLKSYFIAMDGRVPNELAGVLPAQLTEVNDEHSSPSLRLMVEEHHMVARASRATKKKLEHFLFC</sequence>
<dbReference type="EMBL" id="JAKUCV010003276">
    <property type="protein sequence ID" value="KAJ4839546.1"/>
    <property type="molecule type" value="Genomic_DNA"/>
</dbReference>
<comment type="caution">
    <text evidence="1">The sequence shown here is derived from an EMBL/GenBank/DDBJ whole genome shotgun (WGS) entry which is preliminary data.</text>
</comment>
<reference evidence="1" key="1">
    <citation type="submission" date="2022-02" db="EMBL/GenBank/DDBJ databases">
        <authorList>
            <person name="Henning P.M."/>
            <person name="McCubbin A.G."/>
            <person name="Shore J.S."/>
        </authorList>
    </citation>
    <scope>NUCLEOTIDE SEQUENCE</scope>
    <source>
        <strain evidence="1">F60SS</strain>
        <tissue evidence="1">Leaves</tissue>
    </source>
</reference>
<dbReference type="AlphaFoldDB" id="A0A9Q0FXR7"/>
<proteinExistence type="predicted"/>
<dbReference type="OrthoDB" id="1304102at2759"/>
<protein>
    <submittedName>
        <fullName evidence="1">Uncharacterized protein</fullName>
    </submittedName>
</protein>